<dbReference type="Gene3D" id="3.30.300.210">
    <property type="entry name" value="Nutrient germinant receptor protein C, domain 3"/>
    <property type="match status" value="1"/>
</dbReference>
<protein>
    <recommendedName>
        <fullName evidence="1">Spore germination GerAC-like C-terminal domain-containing protein</fullName>
    </recommendedName>
</protein>
<feature type="domain" description="Spore germination GerAC-like C-terminal" evidence="1">
    <location>
        <begin position="62"/>
        <end position="222"/>
    </location>
</feature>
<dbReference type="InterPro" id="IPR038501">
    <property type="entry name" value="Spore_GerAC_C_sf"/>
</dbReference>
<accession>A0A645BSN8</accession>
<sequence length="237" mass="27004">MELSTKQNTSIGFFVENNIQSLFKDTHVDISIANVISESRIKDLGLLLPTIDIIEGKPQYIGLSVIKDFKLVDIIDINDSTGVLFLMSPNNPLILTLPDPKHPTNVLTISTRVKNRKIKTSWENGKAIINVSLSTNASLSFQYELQGKSPEDIKQLEAVLSKHIKKMITESVSKSQNNYKVDIFEFVKYFKAQNPIQYRQIEWGKVYPEAEVNVDVKVNITDKNAMEYENKEKLDKR</sequence>
<dbReference type="EMBL" id="VSSQ01022154">
    <property type="protein sequence ID" value="MPM68252.1"/>
    <property type="molecule type" value="Genomic_DNA"/>
</dbReference>
<dbReference type="Pfam" id="PF05504">
    <property type="entry name" value="Spore_GerAC"/>
    <property type="match status" value="1"/>
</dbReference>
<dbReference type="InterPro" id="IPR046953">
    <property type="entry name" value="Spore_GerAC-like_C"/>
</dbReference>
<evidence type="ECO:0000259" key="1">
    <source>
        <dbReference type="Pfam" id="PF05504"/>
    </source>
</evidence>
<name>A0A645BSN8_9ZZZZ</name>
<dbReference type="AlphaFoldDB" id="A0A645BSN8"/>
<dbReference type="InterPro" id="IPR008844">
    <property type="entry name" value="Spore_GerAC-like"/>
</dbReference>
<dbReference type="PANTHER" id="PTHR35789:SF1">
    <property type="entry name" value="SPORE GERMINATION PROTEIN B3"/>
    <property type="match status" value="1"/>
</dbReference>
<gene>
    <name evidence="2" type="ORF">SDC9_115183</name>
</gene>
<comment type="caution">
    <text evidence="2">The sequence shown here is derived from an EMBL/GenBank/DDBJ whole genome shotgun (WGS) entry which is preliminary data.</text>
</comment>
<dbReference type="GO" id="GO:0009847">
    <property type="term" value="P:spore germination"/>
    <property type="evidence" value="ECO:0007669"/>
    <property type="project" value="InterPro"/>
</dbReference>
<dbReference type="GO" id="GO:0016020">
    <property type="term" value="C:membrane"/>
    <property type="evidence" value="ECO:0007669"/>
    <property type="project" value="InterPro"/>
</dbReference>
<proteinExistence type="predicted"/>
<organism evidence="2">
    <name type="scientific">bioreactor metagenome</name>
    <dbReference type="NCBI Taxonomy" id="1076179"/>
    <lineage>
        <taxon>unclassified sequences</taxon>
        <taxon>metagenomes</taxon>
        <taxon>ecological metagenomes</taxon>
    </lineage>
</organism>
<evidence type="ECO:0000313" key="2">
    <source>
        <dbReference type="EMBL" id="MPM68252.1"/>
    </source>
</evidence>
<dbReference type="PANTHER" id="PTHR35789">
    <property type="entry name" value="SPORE GERMINATION PROTEIN B3"/>
    <property type="match status" value="1"/>
</dbReference>
<reference evidence="2" key="1">
    <citation type="submission" date="2019-08" db="EMBL/GenBank/DDBJ databases">
        <authorList>
            <person name="Kucharzyk K."/>
            <person name="Murdoch R.W."/>
            <person name="Higgins S."/>
            <person name="Loffler F."/>
        </authorList>
    </citation>
    <scope>NUCLEOTIDE SEQUENCE</scope>
</reference>